<proteinExistence type="predicted"/>
<dbReference type="PANTHER" id="PTHR10194">
    <property type="entry name" value="RAS GTPASE-ACTIVATING PROTEINS"/>
    <property type="match status" value="1"/>
</dbReference>
<feature type="region of interest" description="Disordered" evidence="3">
    <location>
        <begin position="1"/>
        <end position="50"/>
    </location>
</feature>
<dbReference type="PROSITE" id="PS50018">
    <property type="entry name" value="RAS_GTPASE_ACTIV_2"/>
    <property type="match status" value="1"/>
</dbReference>
<dbReference type="InterPro" id="IPR023152">
    <property type="entry name" value="RasGAP_CS"/>
</dbReference>
<accession>A0A0W0FVQ0</accession>
<evidence type="ECO:0000313" key="5">
    <source>
        <dbReference type="EMBL" id="KTB40298.1"/>
    </source>
</evidence>
<dbReference type="Pfam" id="PF13716">
    <property type="entry name" value="CRAL_TRIO_2"/>
    <property type="match status" value="1"/>
</dbReference>
<gene>
    <name evidence="5" type="ORF">WG66_7120</name>
</gene>
<keyword evidence="2" id="KW-0597">Phosphoprotein</keyword>
<dbReference type="Pfam" id="PF00616">
    <property type="entry name" value="RasGAP"/>
    <property type="match status" value="1"/>
</dbReference>
<dbReference type="InterPro" id="IPR001251">
    <property type="entry name" value="CRAL-TRIO_dom"/>
</dbReference>
<dbReference type="GO" id="GO:0005096">
    <property type="term" value="F:GTPase activator activity"/>
    <property type="evidence" value="ECO:0007669"/>
    <property type="project" value="UniProtKB-KW"/>
</dbReference>
<evidence type="ECO:0000256" key="2">
    <source>
        <dbReference type="ARBA" id="ARBA00022553"/>
    </source>
</evidence>
<feature type="region of interest" description="Disordered" evidence="3">
    <location>
        <begin position="156"/>
        <end position="205"/>
    </location>
</feature>
<dbReference type="EMBL" id="LATX01001591">
    <property type="protein sequence ID" value="KTB40298.1"/>
    <property type="molecule type" value="Genomic_DNA"/>
</dbReference>
<evidence type="ECO:0000256" key="3">
    <source>
        <dbReference type="SAM" id="MobiDB-lite"/>
    </source>
</evidence>
<dbReference type="PANTHER" id="PTHR10194:SF142">
    <property type="entry name" value="NEUROFIBROMIN"/>
    <property type="match status" value="1"/>
</dbReference>
<comment type="caution">
    <text evidence="5">The sequence shown here is derived from an EMBL/GenBank/DDBJ whole genome shotgun (WGS) entry which is preliminary data.</text>
</comment>
<feature type="compositionally biased region" description="Polar residues" evidence="3">
    <location>
        <begin position="1"/>
        <end position="12"/>
    </location>
</feature>
<sequence>MPPTRRPSTAVTASNAGGNSQHSGAGSSSGSRGMHKSSESHHVLGQGHPITGSVVTATPVQKIVQVLVGRLKNKLPSISGVALDQLEADTATQQTIDALINLSHETLDTIAYALCELLERLSKQVDNTGHHPIEVLQSQLFILKVLSVAMTSRWTQNNARSSSRTSNRPMPGSDPDLPSFASTASSRRGRIVSDRSSTPVQWNEPPPLEESCAKYVLSVMVLFLRQTASGEPPLVRANTQFSDVSFRDYENGKAMIAASHIDLQEVNISHASAETEEELAASAAHRQASRVLERELRTRASSSSVMSGSGRMSNGTSTANTLFPGHAFVYEKTHMSSVNSKQVLNSHIARFAGRIIFNISASNWKAVFSRLSTKIRHLAQHNDDSMDTVDLHTLGHSLLDRQRLTQVLNELSSLLVNMSSEAHKAIVVPLRSAIWSWIEHFPAEFNETIRSRGKMEGASGVFDLLYKKCVGLESEFWPTLTILHCVTERASWDPASEYDVGRHTPKSKFSEDLRKNTSNPKMAELVLACSNDVCRAAISIKPAGDEVPLYLLAHDVAHEIKSKMWNPARRAFWEYVTDLDVALYAEALVSVFRFSSEEDGLMVFTSCLEPERSDAVKTAAIRACLTLVQESTRFTWQRSLEKLEIALASRLRDIFKAASTRRPETDSFGNLKRNSNRPRIKKLIYTSLSDREIMILAILSLWRARANFFLSNMRDRDTPGWTVTTVKLWEANVDTSVKISAASMCLLEAELGFMLSPQEPLYEECVQWLKTSLSQTLISVVTNLLHTRDDVDLQRLWTGLALQLLEMFVRKTDTPHVKEFQSHKSRIPALLLTEVSLLVSLPSADSGVSHLAAQGLRILAFAERQPDAPENPLASQDELSKRYPVYERLGDPKVMVVGRVGHQKRVRKLLRLMPTSSMIHVSMWLECFRRWKALSELIDDAHIAPEEASGQRSGMTQEQMHQWQNLTLFLAATGGACLPEEKNLQPLTSVIPSKFLPDQLRTIENPSQMVYIFVNQVTLYLFSEDPQLRDTAREALGAELCPKLYSKLLSHFAEVVNAVEHNEESTQVDPGNTKVMMMFIDQFMAVLKAIVENTHTRMEEVVNIDISSTLMGLTHLITRFDVNQDTYREKIKFCVLCDSAYERTDTLTLRKDSISRHNILDTVIQWIRPLEATADQMLQYELNMAGLRTCVKLLDRLQLRALDTSTTGDDSLHFVSRLFIKYQTVLLNGLDFCTLDPPTSDSTSDLGSIQSRMRASNRETEVRELVITGLAHLVSANTESGFKQCLPLAYHEDNRKRTIFAHVFARVISQGTKFDPEDRSPTTSRQSRLGDLVKESDLSLAVAICETCPPSEVDGMISVLLNLFNARASLMKLLKVMIDREVAQTENEAALFRGNSTCTRFLSAFAKIHGYTYLRSLVEPLIKNMESLPAGQGFELDPSKAVEQDVVQNRRNIEYVAETFLEIIGSSTAKIPSMFREICVHIGKTVTQRWPEAKFAALGAFVFLRFISPAIVAPETIDMDPPNESLRRGLMLIAKIIQNLANNIFFGKEAHMIALNDFLRGHITHVTRYLSELNRFDPTEGEDDEWLGTTTDDTDLIVLHRFFDKHADKIGKELLSISKPSVDGDTSAANGKNAWDNLCTLLVDLGSPLEVPRTSSLGSSEHPEYKDLMKRHANKVTDLVHDIFLETVEDVHDTAYFVLRFNKIDVEALDVELLMYHIFKVLQSPKYKDHYFDVILDCTDLTGISELPLRWLKYCAELVPYDIRTRFMRTHILNANTLTQKYLRRLYNVFAGTAFCAEIKASCTLQELALHIPATVIESPALQGPLNLEQEAIDMFKDVAWKTTDHARVAVELIIGESHVKIISCRAINIAPKLGCRSTEIVLLGDISDVYNVQTGQEANEFIIRRSRQGDTLYFSSPARDVIIKTIRAAKGRLKDSQAPMAERFMRFSNVPATLLHVGMLSIDPSDEELRSAGYDLLGAVCKYLNYDKSPVVAAKAGFIPGDINAFVINLSARIAQFAPQLTLDFISEVAAAMTTMERKVVMQVLQRINGLRYMNPWIKNLGAFCNPTSALYERSGARLRDCIRVLIDLTITMPELSANAVQYHVWGEIAKSDTAIIDLVFDELVRTATDGGIGTHRCEMIAHSVSALSSINVRGRLYSRLRKAIIKASPRLSRNPSHNPAWTEVGTLLRIALVAGFEANQPVHNQLYLPEVIHIVTLCLYLARTEDGPATELMQLITECSSTEVLQLFGLSRVTSTSEYSSYDVPTDSPKLCIELQERLTEFLLRVMAIGSGSKGQLNVWRARWMSLATSCAFQYSSMIQMRSFVVLGALATSDVDDDFMYQMLMAFRTALRQQDTADIMALVSMLRCISKVVPGLPQDSRHIPQLFWLGVVFLQSSHIAFFEEATNLLTLTLTEMRKRGMFNRDTVPLTLLDARSPMEEPALQFDSMLQLSFDSSFSFSLAAILFKGMRHSGLKECTEEALRRLLRITIEVAAEQRHMSNGYDDTLNPDALGYFLALLPLSTTINSYNQLLKECRVDENMLLEAESTPLDETSGTPQPSIEFLGINDSTTALLVTSFVGVMLTTAQGDDAETEMLYSLLAEIATVFPETIRTAYESLRDRIEETFANASNPFIIHHASSMIRMALLDDLMSVRSDSHVNARVGALRGSSSTLNTVDESSSIHGPGTNHLKDLEKHNLQGVARNLQFVSPHNASASSKMLNLIADLVALIVS</sequence>
<dbReference type="SUPFAM" id="SSF48371">
    <property type="entry name" value="ARM repeat"/>
    <property type="match status" value="1"/>
</dbReference>
<dbReference type="SUPFAM" id="SSF48350">
    <property type="entry name" value="GTPase activation domain, GAP"/>
    <property type="match status" value="1"/>
</dbReference>
<dbReference type="InterPro" id="IPR008936">
    <property type="entry name" value="Rho_GTPase_activation_prot"/>
</dbReference>
<dbReference type="InterPro" id="IPR016024">
    <property type="entry name" value="ARM-type_fold"/>
</dbReference>
<evidence type="ECO:0000259" key="4">
    <source>
        <dbReference type="PROSITE" id="PS50018"/>
    </source>
</evidence>
<name>A0A0W0FVQ0_MONRR</name>
<dbReference type="eggNOG" id="KOG1826">
    <property type="taxonomic scope" value="Eukaryota"/>
</dbReference>
<feature type="compositionally biased region" description="Low complexity" evidence="3">
    <location>
        <begin position="157"/>
        <end position="168"/>
    </location>
</feature>
<evidence type="ECO:0000256" key="1">
    <source>
        <dbReference type="ARBA" id="ARBA00022468"/>
    </source>
</evidence>
<keyword evidence="1" id="KW-0343">GTPase activation</keyword>
<dbReference type="Gene3D" id="1.10.506.10">
    <property type="entry name" value="GTPase Activation - p120gap, domain 1"/>
    <property type="match status" value="2"/>
</dbReference>
<dbReference type="InterPro" id="IPR001936">
    <property type="entry name" value="RasGAP_dom"/>
</dbReference>
<dbReference type="InterPro" id="IPR039360">
    <property type="entry name" value="Ras_GTPase"/>
</dbReference>
<dbReference type="Proteomes" id="UP000054988">
    <property type="component" value="Unassembled WGS sequence"/>
</dbReference>
<dbReference type="Gene3D" id="3.40.525.10">
    <property type="entry name" value="CRAL-TRIO lipid binding domain"/>
    <property type="match status" value="1"/>
</dbReference>
<feature type="compositionally biased region" description="Low complexity" evidence="3">
    <location>
        <begin position="13"/>
        <end position="32"/>
    </location>
</feature>
<dbReference type="PROSITE" id="PS00509">
    <property type="entry name" value="RAS_GTPASE_ACTIV_1"/>
    <property type="match status" value="1"/>
</dbReference>
<protein>
    <recommendedName>
        <fullName evidence="4">Ras-GAP domain-containing protein</fullName>
    </recommendedName>
</protein>
<dbReference type="InterPro" id="IPR011993">
    <property type="entry name" value="PH-like_dom_sf"/>
</dbReference>
<dbReference type="Gene3D" id="2.30.29.30">
    <property type="entry name" value="Pleckstrin-homology domain (PH domain)/Phosphotyrosine-binding domain (PTB)"/>
    <property type="match status" value="1"/>
</dbReference>
<evidence type="ECO:0000313" key="6">
    <source>
        <dbReference type="Proteomes" id="UP000054988"/>
    </source>
</evidence>
<dbReference type="SMART" id="SM00323">
    <property type="entry name" value="RasGAP"/>
    <property type="match status" value="1"/>
</dbReference>
<dbReference type="InterPro" id="IPR036865">
    <property type="entry name" value="CRAL-TRIO_dom_sf"/>
</dbReference>
<reference evidence="5 6" key="1">
    <citation type="submission" date="2015-12" db="EMBL/GenBank/DDBJ databases">
        <title>Draft genome sequence of Moniliophthora roreri, the causal agent of frosty pod rot of cacao.</title>
        <authorList>
            <person name="Aime M.C."/>
            <person name="Diaz-Valderrama J.R."/>
            <person name="Kijpornyongpan T."/>
            <person name="Phillips-Mora W."/>
        </authorList>
    </citation>
    <scope>NUCLEOTIDE SEQUENCE [LARGE SCALE GENOMIC DNA]</scope>
    <source>
        <strain evidence="5 6">MCA 2952</strain>
    </source>
</reference>
<organism evidence="5 6">
    <name type="scientific">Moniliophthora roreri</name>
    <name type="common">Frosty pod rot fungus</name>
    <name type="synonym">Monilia roreri</name>
    <dbReference type="NCBI Taxonomy" id="221103"/>
    <lineage>
        <taxon>Eukaryota</taxon>
        <taxon>Fungi</taxon>
        <taxon>Dikarya</taxon>
        <taxon>Basidiomycota</taxon>
        <taxon>Agaricomycotina</taxon>
        <taxon>Agaricomycetes</taxon>
        <taxon>Agaricomycetidae</taxon>
        <taxon>Agaricales</taxon>
        <taxon>Marasmiineae</taxon>
        <taxon>Marasmiaceae</taxon>
        <taxon>Moniliophthora</taxon>
    </lineage>
</organism>
<feature type="domain" description="Ras-GAP" evidence="4">
    <location>
        <begin position="1352"/>
        <end position="1542"/>
    </location>
</feature>